<dbReference type="EMBL" id="JAELXS010000003">
    <property type="protein sequence ID" value="MBJ6121370.1"/>
    <property type="molecule type" value="Genomic_DNA"/>
</dbReference>
<proteinExistence type="predicted"/>
<evidence type="ECO:0000259" key="1">
    <source>
        <dbReference type="Pfam" id="PF14491"/>
    </source>
</evidence>
<name>A0ABS0XNR0_9SPHN</name>
<reference evidence="3" key="1">
    <citation type="submission" date="2020-12" db="EMBL/GenBank/DDBJ databases">
        <title>Hymenobacter sp.</title>
        <authorList>
            <person name="Kim M.K."/>
        </authorList>
    </citation>
    <scope>NUCLEOTIDE SEQUENCE [LARGE SCALE GENOMIC DNA]</scope>
    <source>
        <strain evidence="3">BT553</strain>
    </source>
</reference>
<sequence>MRSGRESYSVALYRIIKDFAKLPAKVFLLVEGKDADYYRPRASMILADLDLSFRNLKGKQNIKELINALLNNLSLKNLRFAVFYDRAYEADIAEITRSFAYVTDSYYIENYYIGSEAVGSAIASLLYDDAVHSDELDNIIFGLSDNYCKLQTNFHSCVRLFNEWAWVQRHMPRPGKISLDKFDVGKMLTIDKMTWIVTSNYKLDDLNALAPERKPVTPSEIAIASEWFSHKSWTDSFRGKQEIDMLFLYLTEVIKLANDGASPFSKKTKVGKRLSRQEIISELSAYAKSPQSLIDFLHKLKSDWGDTVIVA</sequence>
<dbReference type="Proteomes" id="UP000640426">
    <property type="component" value="Unassembled WGS sequence"/>
</dbReference>
<dbReference type="InterPro" id="IPR029492">
    <property type="entry name" value="DUF4435"/>
</dbReference>
<dbReference type="Pfam" id="PF14491">
    <property type="entry name" value="DUF4435"/>
    <property type="match status" value="1"/>
</dbReference>
<evidence type="ECO:0000313" key="2">
    <source>
        <dbReference type="EMBL" id="MBJ6121370.1"/>
    </source>
</evidence>
<comment type="caution">
    <text evidence="2">The sequence shown here is derived from an EMBL/GenBank/DDBJ whole genome shotgun (WGS) entry which is preliminary data.</text>
</comment>
<accession>A0ABS0XNR0</accession>
<feature type="domain" description="DUF4435" evidence="1">
    <location>
        <begin position="25"/>
        <end position="258"/>
    </location>
</feature>
<keyword evidence="3" id="KW-1185">Reference proteome</keyword>
<organism evidence="2 3">
    <name type="scientific">Sphingomonas mollis</name>
    <dbReference type="NCBI Taxonomy" id="2795726"/>
    <lineage>
        <taxon>Bacteria</taxon>
        <taxon>Pseudomonadati</taxon>
        <taxon>Pseudomonadota</taxon>
        <taxon>Alphaproteobacteria</taxon>
        <taxon>Sphingomonadales</taxon>
        <taxon>Sphingomonadaceae</taxon>
        <taxon>Sphingomonas</taxon>
    </lineage>
</organism>
<evidence type="ECO:0000313" key="3">
    <source>
        <dbReference type="Proteomes" id="UP000640426"/>
    </source>
</evidence>
<gene>
    <name evidence="2" type="ORF">JAO74_06155</name>
</gene>
<protein>
    <submittedName>
        <fullName evidence="2">DUF4435 domain-containing protein</fullName>
    </submittedName>
</protein>